<sequence>MGASQLAVRPIEASLHAGNLRSHPHASFLQFPEWANVKPDWRPETLGWFDAGGTLRGSALVLHRPAPLLKKTLAYVPEGPVLEWDTVDLAAYLDPLLAYLLAGGAFLVRMGPPLVLRTWAAEEVRHALSAGGHRLMTELEPEHTGAVAASVGSALSALGWKRNATTEDFAAGQPEFQARLPLAGAEGRRLDAGVVLAHMDQSSRRQTRKSAGAGLQITEGTEADFAAWHALYRETAERDGFTGRPAAYFETMFRALNAAEPGSCVLYLARHEGRLLAAAIYVRRGRVAWYVYGASSSEERKLYASRALQYRQMTEAIAAGCDWYDLGGLSATLDLGHHLAGLTLFKTTLGCDVVQTLGEWDYPLNRPLAAAFDLYLKRRGRH</sequence>
<keyword evidence="8" id="KW-1185">Reference proteome</keyword>
<evidence type="ECO:0000313" key="8">
    <source>
        <dbReference type="Proteomes" id="UP001500752"/>
    </source>
</evidence>
<dbReference type="Proteomes" id="UP001500752">
    <property type="component" value="Unassembled WGS sequence"/>
</dbReference>
<evidence type="ECO:0000256" key="1">
    <source>
        <dbReference type="ARBA" id="ARBA00009943"/>
    </source>
</evidence>
<accession>A0ABP7CER8</accession>
<evidence type="ECO:0000256" key="4">
    <source>
        <dbReference type="ARBA" id="ARBA00022984"/>
    </source>
</evidence>
<organism evidence="7 8">
    <name type="scientific">Arthrobacter ginkgonis</name>
    <dbReference type="NCBI Taxonomy" id="1630594"/>
    <lineage>
        <taxon>Bacteria</taxon>
        <taxon>Bacillati</taxon>
        <taxon>Actinomycetota</taxon>
        <taxon>Actinomycetes</taxon>
        <taxon>Micrococcales</taxon>
        <taxon>Micrococcaceae</taxon>
        <taxon>Arthrobacter</taxon>
    </lineage>
</organism>
<keyword evidence="4" id="KW-0573">Peptidoglycan synthesis</keyword>
<comment type="caution">
    <text evidence="7">The sequence shown here is derived from an EMBL/GenBank/DDBJ whole genome shotgun (WGS) entry which is preliminary data.</text>
</comment>
<dbReference type="InterPro" id="IPR003447">
    <property type="entry name" value="FEMABX"/>
</dbReference>
<dbReference type="Gene3D" id="3.40.630.30">
    <property type="match status" value="2"/>
</dbReference>
<dbReference type="PROSITE" id="PS51191">
    <property type="entry name" value="FEMABX"/>
    <property type="match status" value="1"/>
</dbReference>
<keyword evidence="3" id="KW-0133">Cell shape</keyword>
<reference evidence="8" key="1">
    <citation type="journal article" date="2019" name="Int. J. Syst. Evol. Microbiol.">
        <title>The Global Catalogue of Microorganisms (GCM) 10K type strain sequencing project: providing services to taxonomists for standard genome sequencing and annotation.</title>
        <authorList>
            <consortium name="The Broad Institute Genomics Platform"/>
            <consortium name="The Broad Institute Genome Sequencing Center for Infectious Disease"/>
            <person name="Wu L."/>
            <person name="Ma J."/>
        </authorList>
    </citation>
    <scope>NUCLEOTIDE SEQUENCE [LARGE SCALE GENOMIC DNA]</scope>
    <source>
        <strain evidence="8">JCM 30742</strain>
    </source>
</reference>
<protein>
    <submittedName>
        <fullName evidence="7">Peptidoglycan bridge formation glycyltransferase FemY</fullName>
    </submittedName>
</protein>
<gene>
    <name evidence="7" type="primary">femY_1</name>
    <name evidence="7" type="ORF">GCM10023081_23100</name>
</gene>
<dbReference type="Pfam" id="PF02388">
    <property type="entry name" value="FemAB"/>
    <property type="match status" value="2"/>
</dbReference>
<keyword evidence="5" id="KW-0012">Acyltransferase</keyword>
<evidence type="ECO:0000256" key="6">
    <source>
        <dbReference type="ARBA" id="ARBA00023316"/>
    </source>
</evidence>
<dbReference type="SUPFAM" id="SSF55729">
    <property type="entry name" value="Acyl-CoA N-acyltransferases (Nat)"/>
    <property type="match status" value="2"/>
</dbReference>
<keyword evidence="6" id="KW-0961">Cell wall biogenesis/degradation</keyword>
<evidence type="ECO:0000256" key="2">
    <source>
        <dbReference type="ARBA" id="ARBA00022679"/>
    </source>
</evidence>
<dbReference type="PANTHER" id="PTHR36174">
    <property type="entry name" value="LIPID II:GLYCINE GLYCYLTRANSFERASE"/>
    <property type="match status" value="1"/>
</dbReference>
<comment type="similarity">
    <text evidence="1">Belongs to the FemABX family.</text>
</comment>
<dbReference type="EMBL" id="BAABEO010000015">
    <property type="protein sequence ID" value="GAA3684874.1"/>
    <property type="molecule type" value="Genomic_DNA"/>
</dbReference>
<name>A0ABP7CER8_9MICC</name>
<dbReference type="InterPro" id="IPR050644">
    <property type="entry name" value="PG_Glycine_Bridge_Synth"/>
</dbReference>
<dbReference type="PANTHER" id="PTHR36174:SF1">
    <property type="entry name" value="LIPID II:GLYCINE GLYCYLTRANSFERASE"/>
    <property type="match status" value="1"/>
</dbReference>
<evidence type="ECO:0000256" key="5">
    <source>
        <dbReference type="ARBA" id="ARBA00023315"/>
    </source>
</evidence>
<proteinExistence type="inferred from homology"/>
<keyword evidence="2" id="KW-0808">Transferase</keyword>
<evidence type="ECO:0000256" key="3">
    <source>
        <dbReference type="ARBA" id="ARBA00022960"/>
    </source>
</evidence>
<dbReference type="InterPro" id="IPR016181">
    <property type="entry name" value="Acyl_CoA_acyltransferase"/>
</dbReference>
<evidence type="ECO:0000313" key="7">
    <source>
        <dbReference type="EMBL" id="GAA3684874.1"/>
    </source>
</evidence>
<dbReference type="RefSeq" id="WP_345150912.1">
    <property type="nucleotide sequence ID" value="NZ_BAABEO010000015.1"/>
</dbReference>